<evidence type="ECO:0000259" key="5">
    <source>
        <dbReference type="Pfam" id="PF01872"/>
    </source>
</evidence>
<gene>
    <name evidence="6" type="ORF">QTG54_009396</name>
</gene>
<evidence type="ECO:0000256" key="1">
    <source>
        <dbReference type="ARBA" id="ARBA00005104"/>
    </source>
</evidence>
<dbReference type="EC" id="1.1.1.302" evidence="6"/>
<dbReference type="GO" id="GO:0008703">
    <property type="term" value="F:5-amino-6-(5-phosphoribosylamino)uracil reductase activity"/>
    <property type="evidence" value="ECO:0007669"/>
    <property type="project" value="InterPro"/>
</dbReference>
<comment type="caution">
    <text evidence="6">The sequence shown here is derived from an EMBL/GenBank/DDBJ whole genome shotgun (WGS) entry which is preliminary data.</text>
</comment>
<keyword evidence="3 6" id="KW-0560">Oxidoreductase</keyword>
<keyword evidence="2" id="KW-0521">NADP</keyword>
<feature type="chain" id="PRO_5042197307" evidence="4">
    <location>
        <begin position="27"/>
        <end position="469"/>
    </location>
</feature>
<dbReference type="GO" id="GO:0009231">
    <property type="term" value="P:riboflavin biosynthetic process"/>
    <property type="evidence" value="ECO:0007669"/>
    <property type="project" value="InterPro"/>
</dbReference>
<evidence type="ECO:0000313" key="7">
    <source>
        <dbReference type="Proteomes" id="UP001224775"/>
    </source>
</evidence>
<evidence type="ECO:0000256" key="4">
    <source>
        <dbReference type="SAM" id="SignalP"/>
    </source>
</evidence>
<evidence type="ECO:0000256" key="2">
    <source>
        <dbReference type="ARBA" id="ARBA00022857"/>
    </source>
</evidence>
<sequence length="469" mass="52218">MTRQLRCTSCAQLLLCVLFLASCCVSINADAAAQVNTAKTGISRQPRITAATDVKKIKNNATNSATDDQIIPSSNNTTALEKNNTIPVSSAENNITQKEVVDPVDSILSDISSWMKKQQANNAAQIDEQLFVDRDDSKYIQQPRILRRPFITLSYAQTLDGMIAAKLNNNNQTTTSNMKISSPESLVLTHRLRKMHDAILIGGSTFALDEPRLNARLPKPSLQQPMPIVLDTHLRHLQQILFDTIFPTDSTLLEEANIPTHMSVERIRATNPIICCSNQAAFSFIDLMEIFQDVHLQRKRPKTSYKIIVYKKIDENDHMEDACMPIKITVHVTHHNKKEEDVTQEVTFTLLPCPINERTNSVSLKHAMYQLCDQFEIRSVMVEGGAGILSSFLNECNDDDNDESELVHCVCVTIAPTVLGGLGLPSLGGLDALMKKSDEEDEIEESPTLKSIDGRFIPLGRDCVFLGRL</sequence>
<dbReference type="AlphaFoldDB" id="A0AAD8Y538"/>
<proteinExistence type="predicted"/>
<dbReference type="PANTHER" id="PTHR38011">
    <property type="entry name" value="DIHYDROFOLATE REDUCTASE FAMILY PROTEIN (AFU_ORTHOLOGUE AFUA_8G06820)"/>
    <property type="match status" value="1"/>
</dbReference>
<dbReference type="InterPro" id="IPR050765">
    <property type="entry name" value="Riboflavin_Biosynth_HTPR"/>
</dbReference>
<protein>
    <submittedName>
        <fullName evidence="6">2,5-diamino-6-ribosylamino-4(3H)-pyrimidinone 5'-phosphate reductase</fullName>
        <ecNumber evidence="6">1.1.1.302</ecNumber>
    </submittedName>
</protein>
<name>A0AAD8Y538_9STRA</name>
<dbReference type="Pfam" id="PF01872">
    <property type="entry name" value="RibD_C"/>
    <property type="match status" value="2"/>
</dbReference>
<accession>A0AAD8Y538</accession>
<dbReference type="InterPro" id="IPR024072">
    <property type="entry name" value="DHFR-like_dom_sf"/>
</dbReference>
<keyword evidence="4" id="KW-0732">Signal</keyword>
<dbReference type="SUPFAM" id="SSF53597">
    <property type="entry name" value="Dihydrofolate reductase-like"/>
    <property type="match status" value="2"/>
</dbReference>
<feature type="signal peptide" evidence="4">
    <location>
        <begin position="1"/>
        <end position="26"/>
    </location>
</feature>
<dbReference type="PROSITE" id="PS51257">
    <property type="entry name" value="PROKAR_LIPOPROTEIN"/>
    <property type="match status" value="1"/>
</dbReference>
<evidence type="ECO:0000256" key="3">
    <source>
        <dbReference type="ARBA" id="ARBA00023002"/>
    </source>
</evidence>
<reference evidence="6" key="1">
    <citation type="submission" date="2023-06" db="EMBL/GenBank/DDBJ databases">
        <title>Survivors Of The Sea: Transcriptome response of Skeletonema marinoi to long-term dormancy.</title>
        <authorList>
            <person name="Pinder M.I.M."/>
            <person name="Kourtchenko O."/>
            <person name="Robertson E.K."/>
            <person name="Larsson T."/>
            <person name="Maumus F."/>
            <person name="Osuna-Cruz C.M."/>
            <person name="Vancaester E."/>
            <person name="Stenow R."/>
            <person name="Vandepoele K."/>
            <person name="Ploug H."/>
            <person name="Bruchert V."/>
            <person name="Godhe A."/>
            <person name="Topel M."/>
        </authorList>
    </citation>
    <scope>NUCLEOTIDE SEQUENCE</scope>
    <source>
        <strain evidence="6">R05AC</strain>
    </source>
</reference>
<dbReference type="PANTHER" id="PTHR38011:SF7">
    <property type="entry name" value="2,5-DIAMINO-6-RIBOSYLAMINO-4(3H)-PYRIMIDINONE 5'-PHOSPHATE REDUCTASE"/>
    <property type="match status" value="1"/>
</dbReference>
<feature type="domain" description="Bacterial bifunctional deaminase-reductase C-terminal" evidence="5">
    <location>
        <begin position="302"/>
        <end position="427"/>
    </location>
</feature>
<evidence type="ECO:0000313" key="6">
    <source>
        <dbReference type="EMBL" id="KAK1739637.1"/>
    </source>
</evidence>
<comment type="pathway">
    <text evidence="1">Cofactor biosynthesis; riboflavin biosynthesis.</text>
</comment>
<keyword evidence="7" id="KW-1185">Reference proteome</keyword>
<dbReference type="Gene3D" id="3.40.430.10">
    <property type="entry name" value="Dihydrofolate Reductase, subunit A"/>
    <property type="match status" value="1"/>
</dbReference>
<organism evidence="6 7">
    <name type="scientific">Skeletonema marinoi</name>
    <dbReference type="NCBI Taxonomy" id="267567"/>
    <lineage>
        <taxon>Eukaryota</taxon>
        <taxon>Sar</taxon>
        <taxon>Stramenopiles</taxon>
        <taxon>Ochrophyta</taxon>
        <taxon>Bacillariophyta</taxon>
        <taxon>Coscinodiscophyceae</taxon>
        <taxon>Thalassiosirophycidae</taxon>
        <taxon>Thalassiosirales</taxon>
        <taxon>Skeletonemataceae</taxon>
        <taxon>Skeletonema</taxon>
        <taxon>Skeletonema marinoi-dohrnii complex</taxon>
    </lineage>
</organism>
<dbReference type="InterPro" id="IPR002734">
    <property type="entry name" value="RibDG_C"/>
</dbReference>
<dbReference type="EMBL" id="JATAAI010000017">
    <property type="protein sequence ID" value="KAK1739637.1"/>
    <property type="molecule type" value="Genomic_DNA"/>
</dbReference>
<feature type="domain" description="Bacterial bifunctional deaminase-reductase C-terminal" evidence="5">
    <location>
        <begin position="149"/>
        <end position="249"/>
    </location>
</feature>
<dbReference type="Proteomes" id="UP001224775">
    <property type="component" value="Unassembled WGS sequence"/>
</dbReference>